<feature type="transmembrane region" description="Helical" evidence="6">
    <location>
        <begin position="196"/>
        <end position="216"/>
    </location>
</feature>
<feature type="transmembrane region" description="Helical" evidence="6">
    <location>
        <begin position="133"/>
        <end position="151"/>
    </location>
</feature>
<dbReference type="PANTHER" id="PTHR30569">
    <property type="entry name" value="CYTOSINE TRANSPORTER CODB"/>
    <property type="match status" value="1"/>
</dbReference>
<evidence type="ECO:0000313" key="7">
    <source>
        <dbReference type="EMBL" id="MDT0596343.1"/>
    </source>
</evidence>
<feature type="transmembrane region" description="Helical" evidence="6">
    <location>
        <begin position="53"/>
        <end position="75"/>
    </location>
</feature>
<dbReference type="InterPro" id="IPR001248">
    <property type="entry name" value="Pur-cyt_permease"/>
</dbReference>
<dbReference type="Gene3D" id="1.10.4160.10">
    <property type="entry name" value="Hydantoin permease"/>
    <property type="match status" value="1"/>
</dbReference>
<feature type="transmembrane region" description="Helical" evidence="6">
    <location>
        <begin position="158"/>
        <end position="176"/>
    </location>
</feature>
<feature type="transmembrane region" description="Helical" evidence="6">
    <location>
        <begin position="331"/>
        <end position="353"/>
    </location>
</feature>
<keyword evidence="3 6" id="KW-0812">Transmembrane</keyword>
<feature type="transmembrane region" description="Helical" evidence="6">
    <location>
        <begin position="365"/>
        <end position="386"/>
    </location>
</feature>
<evidence type="ECO:0000313" key="8">
    <source>
        <dbReference type="Proteomes" id="UP001253545"/>
    </source>
</evidence>
<feature type="transmembrane region" description="Helical" evidence="6">
    <location>
        <begin position="263"/>
        <end position="284"/>
    </location>
</feature>
<feature type="transmembrane region" description="Helical" evidence="6">
    <location>
        <begin position="96"/>
        <end position="121"/>
    </location>
</feature>
<dbReference type="Proteomes" id="UP001253545">
    <property type="component" value="Unassembled WGS sequence"/>
</dbReference>
<reference evidence="7 8" key="1">
    <citation type="submission" date="2023-09" db="EMBL/GenBank/DDBJ databases">
        <authorList>
            <person name="Rey-Velasco X."/>
        </authorList>
    </citation>
    <scope>NUCLEOTIDE SEQUENCE [LARGE SCALE GENOMIC DNA]</scope>
    <source>
        <strain evidence="7 8">P117</strain>
    </source>
</reference>
<name>A0ABU2ZUM3_9ALTE</name>
<keyword evidence="8" id="KW-1185">Reference proteome</keyword>
<feature type="transmembrane region" description="Helical" evidence="6">
    <location>
        <begin position="392"/>
        <end position="412"/>
    </location>
</feature>
<dbReference type="EMBL" id="JAVRHX010000006">
    <property type="protein sequence ID" value="MDT0596343.1"/>
    <property type="molecule type" value="Genomic_DNA"/>
</dbReference>
<feature type="transmembrane region" description="Helical" evidence="6">
    <location>
        <begin position="305"/>
        <end position="325"/>
    </location>
</feature>
<dbReference type="Pfam" id="PF02133">
    <property type="entry name" value="Transp_cyt_pur"/>
    <property type="match status" value="1"/>
</dbReference>
<dbReference type="RefSeq" id="WP_311369866.1">
    <property type="nucleotide sequence ID" value="NZ_JAVRHX010000006.1"/>
</dbReference>
<sequence>MTEHNEFDANAIPQSKRIAWPRIAAVSAMVSFSLPTFITGLEIGQGLPVSQALWAILIGSIILTLIGGIMGAIGAKTGLSSYLLVRIAFGNKGAGLVNIAFAVSLIGWFGVNLDLFSYAVIKLAEAKFAIQLSAWPIEIGAGILMIVTTIYGFKAINILATLLVPILAVVTALMAYQAGLQLGVTEYLSLEKTSTLSLDDGIAAIVGAIIIGTIILPDITRFAKHWKGGVYTAIWAYLIIELIVFLIAGYASVAMQQPEILDLMLALGIGASAFFIVIGSSWVLNSLNLYSTVLSVEATYKKFKGATLTTVLGAIGVVAAFFNILDFFIDFLVFLAAIFVPVAGIIIMDYLVVNRDRYTAETLNDNVSVSIPAFIAWLLACIPSAFALPFSVTQINVLDAILLASLSYFILAKLPALQYTKKQTPLSNTHSIKDSTK</sequence>
<feature type="transmembrane region" description="Helical" evidence="6">
    <location>
        <begin position="228"/>
        <end position="251"/>
    </location>
</feature>
<evidence type="ECO:0000256" key="5">
    <source>
        <dbReference type="ARBA" id="ARBA00023136"/>
    </source>
</evidence>
<gene>
    <name evidence="7" type="ORF">RM552_15925</name>
</gene>
<protein>
    <submittedName>
        <fullName evidence="7">Cytosine permease</fullName>
    </submittedName>
</protein>
<dbReference type="InterPro" id="IPR030191">
    <property type="entry name" value="CodB"/>
</dbReference>
<keyword evidence="4 6" id="KW-1133">Transmembrane helix</keyword>
<dbReference type="PANTHER" id="PTHR30569:SF0">
    <property type="entry name" value="CYTOSINE PERMEASE"/>
    <property type="match status" value="1"/>
</dbReference>
<evidence type="ECO:0000256" key="3">
    <source>
        <dbReference type="ARBA" id="ARBA00022692"/>
    </source>
</evidence>
<comment type="similarity">
    <text evidence="2">Belongs to the purine-cytosine permease (2.A.39) family.</text>
</comment>
<comment type="caution">
    <text evidence="7">The sequence shown here is derived from an EMBL/GenBank/DDBJ whole genome shotgun (WGS) entry which is preliminary data.</text>
</comment>
<evidence type="ECO:0000256" key="4">
    <source>
        <dbReference type="ARBA" id="ARBA00022989"/>
    </source>
</evidence>
<proteinExistence type="inferred from homology"/>
<evidence type="ECO:0000256" key="1">
    <source>
        <dbReference type="ARBA" id="ARBA00004141"/>
    </source>
</evidence>
<accession>A0ABU2ZUM3</accession>
<feature type="transmembrane region" description="Helical" evidence="6">
    <location>
        <begin position="23"/>
        <end position="41"/>
    </location>
</feature>
<evidence type="ECO:0000256" key="2">
    <source>
        <dbReference type="ARBA" id="ARBA00008974"/>
    </source>
</evidence>
<keyword evidence="5 6" id="KW-0472">Membrane</keyword>
<comment type="subcellular location">
    <subcellularLocation>
        <location evidence="1">Membrane</location>
        <topology evidence="1">Multi-pass membrane protein</topology>
    </subcellularLocation>
</comment>
<evidence type="ECO:0000256" key="6">
    <source>
        <dbReference type="SAM" id="Phobius"/>
    </source>
</evidence>
<organism evidence="7 8">
    <name type="scientific">Glaciecola petra</name>
    <dbReference type="NCBI Taxonomy" id="3075602"/>
    <lineage>
        <taxon>Bacteria</taxon>
        <taxon>Pseudomonadati</taxon>
        <taxon>Pseudomonadota</taxon>
        <taxon>Gammaproteobacteria</taxon>
        <taxon>Alteromonadales</taxon>
        <taxon>Alteromonadaceae</taxon>
        <taxon>Glaciecola</taxon>
    </lineage>
</organism>